<dbReference type="InterPro" id="IPR010773">
    <property type="entry name" value="Mycophage_PG1_Gp7"/>
</dbReference>
<proteinExistence type="predicted"/>
<sequence>MRDRLQRNGRRIRQRYSGGQDRPLLAYSVVLGGYAGVVGVMGAIGRARGVRLPARFGVQDTVLLCLATHKASRLISKESVTSPLRAPFTSYEEPTGEAEVNESVRGHGARHAFGELLTCPFCLGVWIASGLTAGLVFAPKVTRLVSTALTAIAVSDTLQILYDGAKKSV</sequence>
<feature type="transmembrane region" description="Helical" evidence="1">
    <location>
        <begin position="116"/>
        <end position="138"/>
    </location>
</feature>
<keyword evidence="1" id="KW-0812">Transmembrane</keyword>
<feature type="transmembrane region" description="Helical" evidence="1">
    <location>
        <begin position="24"/>
        <end position="45"/>
    </location>
</feature>
<keyword evidence="1" id="KW-1133">Transmembrane helix</keyword>
<dbReference type="Proteomes" id="UP000520767">
    <property type="component" value="Unassembled WGS sequence"/>
</dbReference>
<keyword evidence="3" id="KW-1185">Reference proteome</keyword>
<evidence type="ECO:0000313" key="3">
    <source>
        <dbReference type="Proteomes" id="UP000520767"/>
    </source>
</evidence>
<dbReference type="Pfam" id="PF07098">
    <property type="entry name" value="DUF1360"/>
    <property type="match status" value="1"/>
</dbReference>
<evidence type="ECO:0008006" key="4">
    <source>
        <dbReference type="Google" id="ProtNLM"/>
    </source>
</evidence>
<organism evidence="2 3">
    <name type="scientific">Actinophytocola algeriensis</name>
    <dbReference type="NCBI Taxonomy" id="1768010"/>
    <lineage>
        <taxon>Bacteria</taxon>
        <taxon>Bacillati</taxon>
        <taxon>Actinomycetota</taxon>
        <taxon>Actinomycetes</taxon>
        <taxon>Pseudonocardiales</taxon>
        <taxon>Pseudonocardiaceae</taxon>
    </lineage>
</organism>
<comment type="caution">
    <text evidence="2">The sequence shown here is derived from an EMBL/GenBank/DDBJ whole genome shotgun (WGS) entry which is preliminary data.</text>
</comment>
<evidence type="ECO:0000256" key="1">
    <source>
        <dbReference type="SAM" id="Phobius"/>
    </source>
</evidence>
<keyword evidence="1" id="KW-0472">Membrane</keyword>
<gene>
    <name evidence="2" type="ORF">FHR82_002336</name>
</gene>
<dbReference type="RefSeq" id="WP_311771017.1">
    <property type="nucleotide sequence ID" value="NZ_JACHJQ010000002.1"/>
</dbReference>
<name>A0A7W7VDI2_9PSEU</name>
<protein>
    <recommendedName>
        <fullName evidence="4">DUF1360 domain-containing protein</fullName>
    </recommendedName>
</protein>
<evidence type="ECO:0000313" key="2">
    <source>
        <dbReference type="EMBL" id="MBB4906119.1"/>
    </source>
</evidence>
<accession>A0A7W7VDI2</accession>
<dbReference type="AlphaFoldDB" id="A0A7W7VDI2"/>
<reference evidence="2 3" key="1">
    <citation type="submission" date="2020-08" db="EMBL/GenBank/DDBJ databases">
        <title>Genomic Encyclopedia of Type Strains, Phase III (KMG-III): the genomes of soil and plant-associated and newly described type strains.</title>
        <authorList>
            <person name="Whitman W."/>
        </authorList>
    </citation>
    <scope>NUCLEOTIDE SEQUENCE [LARGE SCALE GENOMIC DNA]</scope>
    <source>
        <strain evidence="2 3">CECT 8960</strain>
    </source>
</reference>
<dbReference type="EMBL" id="JACHJQ010000002">
    <property type="protein sequence ID" value="MBB4906119.1"/>
    <property type="molecule type" value="Genomic_DNA"/>
</dbReference>